<sequence length="555" mass="62147">MEAFVGLVDLLTKPKRNRACSLTTMSVSGSRSTARSKPNARVRTSSSTRKSASGRGSKSASAAETEEDKLERDMLSSAHVTDVLEECSRLMFFDDVLEDEAVQNLLNLLEAVYQLDKEEDESLRGPVSESYGDYFSSLAEPGLSWTDRFLSLLLYSDNVFSLTCQKKNLVDMPEALLSAAMHDLNILQKLFGFDPKRIAELVSFYLGAPVPAWHVQDRERSEFLMTVDGNQRTLRLQFEDTLSSWADLVPELHSNYTQRGSGFFADHKFFLLGVQEAEFIPVETPDEVTLDDIFGIRRQKNVLRQNFEFLLQGLAAHHVLLAGTRGSGKSSLVKACVNTYADRGLRLVEIESAIDMETFRSIFAELAGRAQKFVLFVDDFNYDVDEEEYRCLRKVLDGSCVKIPQNVIICVTSCRYAELQKNIIAGDAEGEELYLEEDVFGFSDRFGTMLIFEEATKEKYLDTVKYLASRAGIGEIGADILELRASQFAKAKGGYCGRTAKHFVNFLSSEQSFLKSEMNDCRSNIGRINEARSNAEEPEPSPDVQPPTGDDGKKQ</sequence>
<evidence type="ECO:0008006" key="4">
    <source>
        <dbReference type="Google" id="ProtNLM"/>
    </source>
</evidence>
<feature type="region of interest" description="Disordered" evidence="1">
    <location>
        <begin position="526"/>
        <end position="555"/>
    </location>
</feature>
<accession>A0AAV8UU31</accession>
<dbReference type="CDD" id="cd00009">
    <property type="entry name" value="AAA"/>
    <property type="match status" value="1"/>
</dbReference>
<protein>
    <recommendedName>
        <fullName evidence="4">AAA+ ATPase domain-containing protein</fullName>
    </recommendedName>
</protein>
<proteinExistence type="predicted"/>
<feature type="compositionally biased region" description="Polar residues" evidence="1">
    <location>
        <begin position="23"/>
        <end position="36"/>
    </location>
</feature>
<comment type="caution">
    <text evidence="2">The sequence shown here is derived from an EMBL/GenBank/DDBJ whole genome shotgun (WGS) entry which is preliminary data.</text>
</comment>
<dbReference type="EMBL" id="JAMWBK010000005">
    <property type="protein sequence ID" value="KAJ8905011.1"/>
    <property type="molecule type" value="Genomic_DNA"/>
</dbReference>
<organism evidence="2 3">
    <name type="scientific">Rhodosorus marinus</name>
    <dbReference type="NCBI Taxonomy" id="101924"/>
    <lineage>
        <taxon>Eukaryota</taxon>
        <taxon>Rhodophyta</taxon>
        <taxon>Stylonematophyceae</taxon>
        <taxon>Stylonematales</taxon>
        <taxon>Stylonemataceae</taxon>
        <taxon>Rhodosorus</taxon>
    </lineage>
</organism>
<dbReference type="SUPFAM" id="SSF52540">
    <property type="entry name" value="P-loop containing nucleoside triphosphate hydrolases"/>
    <property type="match status" value="1"/>
</dbReference>
<gene>
    <name evidence="2" type="ORF">NDN08_001523</name>
</gene>
<dbReference type="Pfam" id="PF05673">
    <property type="entry name" value="DUF815"/>
    <property type="match status" value="1"/>
</dbReference>
<dbReference type="InterPro" id="IPR008533">
    <property type="entry name" value="DUF815"/>
</dbReference>
<feature type="region of interest" description="Disordered" evidence="1">
    <location>
        <begin position="23"/>
        <end position="74"/>
    </location>
</feature>
<dbReference type="Proteomes" id="UP001157974">
    <property type="component" value="Unassembled WGS sequence"/>
</dbReference>
<evidence type="ECO:0000313" key="2">
    <source>
        <dbReference type="EMBL" id="KAJ8905011.1"/>
    </source>
</evidence>
<dbReference type="AlphaFoldDB" id="A0AAV8UU31"/>
<dbReference type="Gene3D" id="3.40.50.300">
    <property type="entry name" value="P-loop containing nucleotide triphosphate hydrolases"/>
    <property type="match status" value="1"/>
</dbReference>
<feature type="compositionally biased region" description="Low complexity" evidence="1">
    <location>
        <begin position="44"/>
        <end position="63"/>
    </location>
</feature>
<dbReference type="InterPro" id="IPR027417">
    <property type="entry name" value="P-loop_NTPase"/>
</dbReference>
<evidence type="ECO:0000313" key="3">
    <source>
        <dbReference type="Proteomes" id="UP001157974"/>
    </source>
</evidence>
<evidence type="ECO:0000256" key="1">
    <source>
        <dbReference type="SAM" id="MobiDB-lite"/>
    </source>
</evidence>
<reference evidence="2 3" key="1">
    <citation type="journal article" date="2023" name="Nat. Commun.">
        <title>Origin of minicircular mitochondrial genomes in red algae.</title>
        <authorList>
            <person name="Lee Y."/>
            <person name="Cho C.H."/>
            <person name="Lee Y.M."/>
            <person name="Park S.I."/>
            <person name="Yang J.H."/>
            <person name="West J.A."/>
            <person name="Bhattacharya D."/>
            <person name="Yoon H.S."/>
        </authorList>
    </citation>
    <scope>NUCLEOTIDE SEQUENCE [LARGE SCALE GENOMIC DNA]</scope>
    <source>
        <strain evidence="2 3">CCMP1338</strain>
        <tissue evidence="2">Whole cell</tissue>
    </source>
</reference>
<name>A0AAV8UU31_9RHOD</name>
<dbReference type="PANTHER" id="PTHR42935">
    <property type="entry name" value="SLR0930 PROTEIN"/>
    <property type="match status" value="1"/>
</dbReference>
<keyword evidence="3" id="KW-1185">Reference proteome</keyword>
<dbReference type="PANTHER" id="PTHR42935:SF1">
    <property type="entry name" value="SLR0930 PROTEIN"/>
    <property type="match status" value="1"/>
</dbReference>